<keyword evidence="3" id="KW-1185">Reference proteome</keyword>
<organism evidence="2 3">
    <name type="scientific">Timema podura</name>
    <name type="common">Walking stick</name>
    <dbReference type="NCBI Taxonomy" id="61482"/>
    <lineage>
        <taxon>Eukaryota</taxon>
        <taxon>Metazoa</taxon>
        <taxon>Ecdysozoa</taxon>
        <taxon>Arthropoda</taxon>
        <taxon>Hexapoda</taxon>
        <taxon>Insecta</taxon>
        <taxon>Pterygota</taxon>
        <taxon>Neoptera</taxon>
        <taxon>Polyneoptera</taxon>
        <taxon>Phasmatodea</taxon>
        <taxon>Timematodea</taxon>
        <taxon>Timematoidea</taxon>
        <taxon>Timematidae</taxon>
        <taxon>Timema</taxon>
    </lineage>
</organism>
<dbReference type="PANTHER" id="PTHR12894">
    <property type="entry name" value="CNH DOMAIN CONTAINING"/>
    <property type="match status" value="1"/>
</dbReference>
<dbReference type="Proteomes" id="UP001153148">
    <property type="component" value="Unassembled WGS sequence"/>
</dbReference>
<dbReference type="InterPro" id="IPR032914">
    <property type="entry name" value="Vam6/VPS39/TRAP1"/>
</dbReference>
<dbReference type="PANTHER" id="PTHR12894:SF49">
    <property type="entry name" value="VAM6_VPS39-LIKE PROTEIN"/>
    <property type="match status" value="1"/>
</dbReference>
<feature type="non-terminal residue" evidence="2">
    <location>
        <position position="177"/>
    </location>
</feature>
<evidence type="ECO:0008006" key="4">
    <source>
        <dbReference type="Google" id="ProtNLM"/>
    </source>
</evidence>
<name>A0ABN7PHW2_TIMPD</name>
<proteinExistence type="predicted"/>
<dbReference type="InterPro" id="IPR000547">
    <property type="entry name" value="Clathrin_H-chain/VPS_repeat"/>
</dbReference>
<dbReference type="PROSITE" id="PS50236">
    <property type="entry name" value="CHCR"/>
    <property type="match status" value="1"/>
</dbReference>
<evidence type="ECO:0000256" key="1">
    <source>
        <dbReference type="PROSITE-ProRule" id="PRU01006"/>
    </source>
</evidence>
<evidence type="ECO:0000313" key="3">
    <source>
        <dbReference type="Proteomes" id="UP001153148"/>
    </source>
</evidence>
<reference evidence="2" key="1">
    <citation type="submission" date="2021-03" db="EMBL/GenBank/DDBJ databases">
        <authorList>
            <person name="Tran Van P."/>
        </authorList>
    </citation>
    <scope>NUCLEOTIDE SEQUENCE</scope>
</reference>
<feature type="repeat" description="CHCR" evidence="1">
    <location>
        <begin position="1"/>
        <end position="64"/>
    </location>
</feature>
<evidence type="ECO:0000313" key="2">
    <source>
        <dbReference type="EMBL" id="CAG2067328.1"/>
    </source>
</evidence>
<protein>
    <recommendedName>
        <fullName evidence="4">Vacuolar sorting protein 39/Transforming growth factor beta receptor-associated domain-containing protein</fullName>
    </recommendedName>
</protein>
<gene>
    <name evidence="2" type="ORF">TPAB3V08_LOCUS14271</name>
</gene>
<sequence length="177" mass="20060">MFEERAIILGKLGRHEQALSVYVSVLGDVPKAMEYCDKVYQHGAEEVYVILMKMLISPPDNWLLGVPAPIKTEPDLETALALLEQHANKINPVKTVRAGSRPCTALPDKVPLVCIKHFLETSLQKELNNRRKSQVLKGLLYAEHLQVQEMRLSYESQAVLMTEFNVCPVCKKRFSNQ</sequence>
<accession>A0ABN7PHW2</accession>
<dbReference type="EMBL" id="CAJPIN010067073">
    <property type="protein sequence ID" value="CAG2067328.1"/>
    <property type="molecule type" value="Genomic_DNA"/>
</dbReference>
<comment type="caution">
    <text evidence="2">The sequence shown here is derived from an EMBL/GenBank/DDBJ whole genome shotgun (WGS) entry which is preliminary data.</text>
</comment>